<comment type="caution">
    <text evidence="1">The sequence shown here is derived from an EMBL/GenBank/DDBJ whole genome shotgun (WGS) entry which is preliminary data.</text>
</comment>
<evidence type="ECO:0000313" key="2">
    <source>
        <dbReference type="Proteomes" id="UP001499909"/>
    </source>
</evidence>
<organism evidence="1 2">
    <name type="scientific">Hymenobacter algoricola</name>
    <dbReference type="NCBI Taxonomy" id="486267"/>
    <lineage>
        <taxon>Bacteria</taxon>
        <taxon>Pseudomonadati</taxon>
        <taxon>Bacteroidota</taxon>
        <taxon>Cytophagia</taxon>
        <taxon>Cytophagales</taxon>
        <taxon>Hymenobacteraceae</taxon>
        <taxon>Hymenobacter</taxon>
    </lineage>
</organism>
<gene>
    <name evidence="1" type="ORF">GCM10022406_25460</name>
</gene>
<proteinExistence type="predicted"/>
<keyword evidence="2" id="KW-1185">Reference proteome</keyword>
<evidence type="ECO:0000313" key="1">
    <source>
        <dbReference type="EMBL" id="GAA3940342.1"/>
    </source>
</evidence>
<dbReference type="Proteomes" id="UP001499909">
    <property type="component" value="Unassembled WGS sequence"/>
</dbReference>
<dbReference type="RefSeq" id="WP_345114410.1">
    <property type="nucleotide sequence ID" value="NZ_BAABDH010000041.1"/>
</dbReference>
<sequence length="730" mass="81800">MATTSPRLRFTLDSEELGRLVVDVEEDPIGWEQLGLQLHRDAKLHGLTTEYSVQLGFVKRAKQYLERMDELRGIEASVTLTIEQYDPNSFLFIPYYTGRLAFRAKQRTALEFRCNVENAGFTQQFLNQTDKQVDLFKAESLSGTVLPTLAPVFAELHSKAIIKRYAGQVEDTALVSPANYVTDGESRFQNLYFGVGTPTDDEFGIGVLPFGPVVRTSGVDHSEVPIFVTKEAGPFSFDFNLLSRLLIKQGVRQFPILRSLFHRVDVTYFLRINLDAPVVLATVGDDVDESDYSRDVLLRYQGTLPLEIGDEVYVYGLLNVHDIEYDRAGPGYSFEVSLSMQPGSAFRIEAQTTTEPSPCAGLLAYEALERICQAATDQPQAFRSDFFGRTDTASAYAQDGEGSLTFVTGGFQLRGFPLDKKPLTASWKTLFESSLAQVYWLGMGIEKRADGQEVVRVEPAPYFYSDEVVVDFTEPTETKANGLEDYHFNTLELGYQKWQTEQVNGLDEFNARREWALPITQAKNSYSVLCSAVTAGFYLENTRRKRFDASSSTDTASDNDSFLICLLRQAGGGFESERNQRFAQLSGILSPETVYNARLSPARLLRRHAPAFGAGLRHELLRLVRFTFGEGNNEFVSRLATEAQSVVEKGDVRVADLPAPIWLPESYEIKPAMRAEQVAALLANPRGRVRFRNEAGHVCEGWVLDFKHILQEQKGDFTLLRAAQLTALTQ</sequence>
<accession>A0ABP7N9K7</accession>
<protein>
    <submittedName>
        <fullName evidence="1">Uncharacterized protein</fullName>
    </submittedName>
</protein>
<name>A0ABP7N9K7_9BACT</name>
<reference evidence="2" key="1">
    <citation type="journal article" date="2019" name="Int. J. Syst. Evol. Microbiol.">
        <title>The Global Catalogue of Microorganisms (GCM) 10K type strain sequencing project: providing services to taxonomists for standard genome sequencing and annotation.</title>
        <authorList>
            <consortium name="The Broad Institute Genomics Platform"/>
            <consortium name="The Broad Institute Genome Sequencing Center for Infectious Disease"/>
            <person name="Wu L."/>
            <person name="Ma J."/>
        </authorList>
    </citation>
    <scope>NUCLEOTIDE SEQUENCE [LARGE SCALE GENOMIC DNA]</scope>
    <source>
        <strain evidence="2">JCM 17214</strain>
    </source>
</reference>
<dbReference type="EMBL" id="BAABDH010000041">
    <property type="protein sequence ID" value="GAA3940342.1"/>
    <property type="molecule type" value="Genomic_DNA"/>
</dbReference>